<evidence type="ECO:0000256" key="2">
    <source>
        <dbReference type="ARBA" id="ARBA00007362"/>
    </source>
</evidence>
<dbReference type="Proteomes" id="UP000612808">
    <property type="component" value="Unassembled WGS sequence"/>
</dbReference>
<evidence type="ECO:0000256" key="5">
    <source>
        <dbReference type="ARBA" id="ARBA00023136"/>
    </source>
</evidence>
<dbReference type="InterPro" id="IPR037185">
    <property type="entry name" value="EmrE-like"/>
</dbReference>
<feature type="domain" description="EamA" evidence="7">
    <location>
        <begin position="4"/>
        <end position="126"/>
    </location>
</feature>
<feature type="transmembrane region" description="Helical" evidence="6">
    <location>
        <begin position="172"/>
        <end position="191"/>
    </location>
</feature>
<dbReference type="Pfam" id="PF00892">
    <property type="entry name" value="EamA"/>
    <property type="match status" value="2"/>
</dbReference>
<dbReference type="PANTHER" id="PTHR32322:SF9">
    <property type="entry name" value="AMINO-ACID METABOLITE EFFLUX PUMP-RELATED"/>
    <property type="match status" value="1"/>
</dbReference>
<gene>
    <name evidence="8" type="ORF">Aru02nite_69390</name>
</gene>
<feature type="transmembrane region" description="Helical" evidence="6">
    <location>
        <begin position="112"/>
        <end position="130"/>
    </location>
</feature>
<keyword evidence="9" id="KW-1185">Reference proteome</keyword>
<feature type="transmembrane region" description="Helical" evidence="6">
    <location>
        <begin position="55"/>
        <end position="74"/>
    </location>
</feature>
<feature type="transmembrane region" description="Helical" evidence="6">
    <location>
        <begin position="26"/>
        <end position="43"/>
    </location>
</feature>
<evidence type="ECO:0000313" key="8">
    <source>
        <dbReference type="EMBL" id="GID16050.1"/>
    </source>
</evidence>
<feature type="transmembrane region" description="Helical" evidence="6">
    <location>
        <begin position="258"/>
        <end position="280"/>
    </location>
</feature>
<proteinExistence type="inferred from homology"/>
<keyword evidence="4 6" id="KW-1133">Transmembrane helix</keyword>
<dbReference type="SUPFAM" id="SSF103481">
    <property type="entry name" value="Multidrug resistance efflux transporter EmrE"/>
    <property type="match status" value="2"/>
</dbReference>
<comment type="subcellular location">
    <subcellularLocation>
        <location evidence="1">Membrane</location>
        <topology evidence="1">Multi-pass membrane protein</topology>
    </subcellularLocation>
</comment>
<feature type="transmembrane region" description="Helical" evidence="6">
    <location>
        <begin position="80"/>
        <end position="100"/>
    </location>
</feature>
<dbReference type="EMBL" id="BOMB01000051">
    <property type="protein sequence ID" value="GID16050.1"/>
    <property type="molecule type" value="Genomic_DNA"/>
</dbReference>
<comment type="similarity">
    <text evidence="2">Belongs to the EamA transporter family.</text>
</comment>
<feature type="domain" description="EamA" evidence="7">
    <location>
        <begin position="141"/>
        <end position="273"/>
    </location>
</feature>
<dbReference type="AlphaFoldDB" id="A0A8J3J706"/>
<feature type="transmembrane region" description="Helical" evidence="6">
    <location>
        <begin position="203"/>
        <end position="224"/>
    </location>
</feature>
<evidence type="ECO:0000256" key="6">
    <source>
        <dbReference type="SAM" id="Phobius"/>
    </source>
</evidence>
<keyword evidence="3 6" id="KW-0812">Transmembrane</keyword>
<evidence type="ECO:0000259" key="7">
    <source>
        <dbReference type="Pfam" id="PF00892"/>
    </source>
</evidence>
<evidence type="ECO:0000313" key="9">
    <source>
        <dbReference type="Proteomes" id="UP000612808"/>
    </source>
</evidence>
<protein>
    <recommendedName>
        <fullName evidence="7">EamA domain-containing protein</fullName>
    </recommendedName>
</protein>
<feature type="transmembrane region" description="Helical" evidence="6">
    <location>
        <begin position="231"/>
        <end position="252"/>
    </location>
</feature>
<evidence type="ECO:0000256" key="4">
    <source>
        <dbReference type="ARBA" id="ARBA00022989"/>
    </source>
</evidence>
<dbReference type="InterPro" id="IPR000620">
    <property type="entry name" value="EamA_dom"/>
</dbReference>
<dbReference type="GO" id="GO:0016020">
    <property type="term" value="C:membrane"/>
    <property type="evidence" value="ECO:0007669"/>
    <property type="project" value="UniProtKB-SubCell"/>
</dbReference>
<accession>A0A8J3J706</accession>
<organism evidence="8 9">
    <name type="scientific">Actinocatenispora rupis</name>
    <dbReference type="NCBI Taxonomy" id="519421"/>
    <lineage>
        <taxon>Bacteria</taxon>
        <taxon>Bacillati</taxon>
        <taxon>Actinomycetota</taxon>
        <taxon>Actinomycetes</taxon>
        <taxon>Micromonosporales</taxon>
        <taxon>Micromonosporaceae</taxon>
        <taxon>Actinocatenispora</taxon>
    </lineage>
</organism>
<comment type="caution">
    <text evidence="8">The sequence shown here is derived from an EMBL/GenBank/DDBJ whole genome shotgun (WGS) entry which is preliminary data.</text>
</comment>
<evidence type="ECO:0000256" key="3">
    <source>
        <dbReference type="ARBA" id="ARBA00022692"/>
    </source>
</evidence>
<feature type="transmembrane region" description="Helical" evidence="6">
    <location>
        <begin position="142"/>
        <end position="160"/>
    </location>
</feature>
<sequence>MAVGALGVSSSAVFIELSGTTPGTASVFRCLLALPLLVPLWRAERRRRGPLSRRGHARAVAAGVLFAGDALLWTQAIQEVGAGLSTVLVNAQVVIVPLVARVVDRERVPRSFWPVLPVMVVGIVLTGGVLETGTPGARPAWGTLHALGAALCYSGFLFLLRRGGAGGQVAQSYRDVVASAALVSWAVGAAWQGVTLTPGWVPLGWLALTALCGQVLGWLLVVVAGPRLPSAVGASLLMLTPVGALALSALALAETPTVLQLLGCVLVLGAAYAMAADVLGRRSAERRNVRLRSRTGAGRRR</sequence>
<keyword evidence="5 6" id="KW-0472">Membrane</keyword>
<evidence type="ECO:0000256" key="1">
    <source>
        <dbReference type="ARBA" id="ARBA00004141"/>
    </source>
</evidence>
<dbReference type="InterPro" id="IPR050638">
    <property type="entry name" value="AA-Vitamin_Transporters"/>
</dbReference>
<reference evidence="8" key="1">
    <citation type="submission" date="2021-01" db="EMBL/GenBank/DDBJ databases">
        <title>Whole genome shotgun sequence of Actinocatenispora rupis NBRC 107355.</title>
        <authorList>
            <person name="Komaki H."/>
            <person name="Tamura T."/>
        </authorList>
    </citation>
    <scope>NUCLEOTIDE SEQUENCE</scope>
    <source>
        <strain evidence="8">NBRC 107355</strain>
    </source>
</reference>
<dbReference type="PANTHER" id="PTHR32322">
    <property type="entry name" value="INNER MEMBRANE TRANSPORTER"/>
    <property type="match status" value="1"/>
</dbReference>
<name>A0A8J3J706_9ACTN</name>